<organism evidence="1 2">
    <name type="scientific">Cryptosporidium xiaoi</name>
    <dbReference type="NCBI Taxonomy" id="659607"/>
    <lineage>
        <taxon>Eukaryota</taxon>
        <taxon>Sar</taxon>
        <taxon>Alveolata</taxon>
        <taxon>Apicomplexa</taxon>
        <taxon>Conoidasida</taxon>
        <taxon>Coccidia</taxon>
        <taxon>Eucoccidiorida</taxon>
        <taxon>Eimeriorina</taxon>
        <taxon>Cryptosporidiidae</taxon>
        <taxon>Cryptosporidium</taxon>
    </lineage>
</organism>
<proteinExistence type="predicted"/>
<sequence>MKSEISKISFKSEQDLSVLPIKAVYGISDEYDSKLNAKLYYLNTKIYNEGCEYESDIVSSKSEMSKILSNKENKNQIRINTKSSTENGNKFSAKPKNSINNQLSYQSLFTKENYHKIRKKVTKISTKAKSDKIITRKKISFCSCTRPNVIDDYNCIQFNAVENKPNHIKIRNEENTESSIERNEICSQIDNYFIDEIRQITPESKSDKEDTNSNAPDYNIENSKSADIDHLEDEYPRIYSESMDLWFLSRKLAEIQVASKIDKPKDKPSENIPISQIILRTLDWYETYKAKTINDLSKKLH</sequence>
<comment type="caution">
    <text evidence="1">The sequence shown here is derived from an EMBL/GenBank/DDBJ whole genome shotgun (WGS) entry which is preliminary data.</text>
</comment>
<gene>
    <name evidence="1" type="ORF">RS030_192992</name>
</gene>
<evidence type="ECO:0000313" key="2">
    <source>
        <dbReference type="Proteomes" id="UP001311799"/>
    </source>
</evidence>
<keyword evidence="2" id="KW-1185">Reference proteome</keyword>
<name>A0AAV9XZ63_9CRYT</name>
<protein>
    <submittedName>
        <fullName evidence="1">Uncharacterized protein</fullName>
    </submittedName>
</protein>
<reference evidence="1 2" key="1">
    <citation type="submission" date="2023-10" db="EMBL/GenBank/DDBJ databases">
        <title>Comparative genomics analysis reveals potential genetic determinants of host preference in Cryptosporidium xiaoi.</title>
        <authorList>
            <person name="Xiao L."/>
            <person name="Li J."/>
        </authorList>
    </citation>
    <scope>NUCLEOTIDE SEQUENCE [LARGE SCALE GENOMIC DNA]</scope>
    <source>
        <strain evidence="1 2">52996</strain>
    </source>
</reference>
<accession>A0AAV9XZ63</accession>
<dbReference type="Proteomes" id="UP001311799">
    <property type="component" value="Unassembled WGS sequence"/>
</dbReference>
<dbReference type="AlphaFoldDB" id="A0AAV9XZ63"/>
<dbReference type="EMBL" id="JAWDEY010000010">
    <property type="protein sequence ID" value="KAK6589942.1"/>
    <property type="molecule type" value="Genomic_DNA"/>
</dbReference>
<evidence type="ECO:0000313" key="1">
    <source>
        <dbReference type="EMBL" id="KAK6589942.1"/>
    </source>
</evidence>